<dbReference type="Gene3D" id="3.30.420.10">
    <property type="entry name" value="Ribonuclease H-like superfamily/Ribonuclease H"/>
    <property type="match status" value="1"/>
</dbReference>
<keyword evidence="11" id="KW-1185">Reference proteome</keyword>
<feature type="compositionally biased region" description="Polar residues" evidence="8">
    <location>
        <begin position="254"/>
        <end position="270"/>
    </location>
</feature>
<dbReference type="PANTHER" id="PTHR42648">
    <property type="entry name" value="TRANSPOSASE, PUTATIVE-RELATED"/>
    <property type="match status" value="1"/>
</dbReference>
<dbReference type="InterPro" id="IPR057670">
    <property type="entry name" value="SH3_retrovirus"/>
</dbReference>
<sequence>SFVQVNYLVNLSPCSSAINLVLSVPLSFVQLLFTDYETGRLYIMNNRNFELPEELKLSSTNYLQWKPRMKNLLTLFGYYHLITRTKTEEESTIADKLDPRRKEKALAILCLNCDVKVADQFILESNNDPSAFWEIVDKRFSPKSVQNQTKYLNEIFSFDLTSGQIDNNIKEIMSITRNLCSLIDDNKTKPSHLIDSMIAMWVIINLPPHLKLIGKILLQNFNGNTNPPSLKHLWEEFRLYSQRQNHKNSSALVSIQGNPTASQPNLPAQQNSYSNLPSNSYNSNFPRQNQLKNFPRCAPGWHNPLTKHKEEDCSFLKPKGAKPTVALNTQTKLNKSQAIILDSGATDSMFNHMAYFTEFKDSTRAILLANGSQITAKGIGTVKIKLPHSYLEIKETLYCPDLSNCLLSMGSLLKNHYVLQPLNGNSFKITDRSNRTILDGDYCSSALIVKQFQSSSTSYVNTTPNKLVTLHRSSGHPSFDYFTKMYPHLNVQPFSCLTCDLCKITKKPFSGHFPPATAKGETLHLDLCGPITPPSESGAKYFLRIVDSFSRYVWVVFLQQKSEAKEKIKNLILKIHQTPLSKVSNVVSNNGSEFKNQDLLTFFQKEGITHLTTSPYTPEQNPVAERGNRTTMNKARCLLKDSGLPLSYWAEAVNTAVYLENLTPNSSIDFEKPFRKWHCREPSLKYLHPFGCLGIYYNNYINGKFSDRGVKGVFLGYGEGHRSFRILDVEKGNVILSHHVKFDDDVFPYKDLTFPKQESLDLLFHDPPFLPSDSASLLSLESPVTNKNLPPIPLTIESEVIPTDISTTPMTNLPKHKGYTWVPETTNLNQNKINSDIDPQNIINESRRKIHSINSVSTLNSDPKNYIQALRSPEKDFWIDAIRHELDNMTKHKVWTPSNHPPNLKPLTTTWVFKKKTDENGNLTRFKAQLCVRGFNQTEGIDYDEVFAPTGRLASLRLLLTLCSLNKFEVHQMDVRCAFLNGKPKEELYIFYPDGLPQSSEFKTLRLNKSLYGLKQSP</sequence>
<dbReference type="GO" id="GO:0015074">
    <property type="term" value="P:DNA integration"/>
    <property type="evidence" value="ECO:0007669"/>
    <property type="project" value="InterPro"/>
</dbReference>
<dbReference type="GO" id="GO:0006508">
    <property type="term" value="P:proteolysis"/>
    <property type="evidence" value="ECO:0007669"/>
    <property type="project" value="UniProtKB-KW"/>
</dbReference>
<keyword evidence="3" id="KW-0479">Metal-binding</keyword>
<evidence type="ECO:0000256" key="4">
    <source>
        <dbReference type="ARBA" id="ARBA00022801"/>
    </source>
</evidence>
<proteinExistence type="predicted"/>
<evidence type="ECO:0000259" key="9">
    <source>
        <dbReference type="PROSITE" id="PS50994"/>
    </source>
</evidence>
<dbReference type="OrthoDB" id="3251181at2759"/>
<dbReference type="PROSITE" id="PS50994">
    <property type="entry name" value="INTEGRASE"/>
    <property type="match status" value="1"/>
</dbReference>
<dbReference type="GO" id="GO:0032196">
    <property type="term" value="P:transposition"/>
    <property type="evidence" value="ECO:0007669"/>
    <property type="project" value="UniProtKB-KW"/>
</dbReference>
<dbReference type="GO" id="GO:0003964">
    <property type="term" value="F:RNA-directed DNA polymerase activity"/>
    <property type="evidence" value="ECO:0007669"/>
    <property type="project" value="UniProtKB-EC"/>
</dbReference>
<dbReference type="InterPro" id="IPR012337">
    <property type="entry name" value="RNaseH-like_sf"/>
</dbReference>
<dbReference type="Pfam" id="PF07727">
    <property type="entry name" value="RVT_2"/>
    <property type="match status" value="1"/>
</dbReference>
<dbReference type="GO" id="GO:0008233">
    <property type="term" value="F:peptidase activity"/>
    <property type="evidence" value="ECO:0007669"/>
    <property type="project" value="UniProtKB-KW"/>
</dbReference>
<feature type="domain" description="Integrase catalytic" evidence="9">
    <location>
        <begin position="510"/>
        <end position="681"/>
    </location>
</feature>
<evidence type="ECO:0000256" key="7">
    <source>
        <dbReference type="ARBA" id="ARBA00049244"/>
    </source>
</evidence>
<evidence type="ECO:0000256" key="6">
    <source>
        <dbReference type="ARBA" id="ARBA00048173"/>
    </source>
</evidence>
<keyword evidence="4" id="KW-0378">Hydrolase</keyword>
<comment type="catalytic activity">
    <reaction evidence="7">
        <text>DNA(n) + a 2'-deoxyribonucleoside 5'-triphosphate = DNA(n+1) + diphosphate</text>
        <dbReference type="Rhea" id="RHEA:22508"/>
        <dbReference type="Rhea" id="RHEA-COMP:17339"/>
        <dbReference type="Rhea" id="RHEA-COMP:17340"/>
        <dbReference type="ChEBI" id="CHEBI:33019"/>
        <dbReference type="ChEBI" id="CHEBI:61560"/>
        <dbReference type="ChEBI" id="CHEBI:173112"/>
        <dbReference type="EC" id="2.7.7.7"/>
    </reaction>
</comment>
<evidence type="ECO:0000256" key="5">
    <source>
        <dbReference type="ARBA" id="ARBA00022884"/>
    </source>
</evidence>
<dbReference type="InterPro" id="IPR001584">
    <property type="entry name" value="Integrase_cat-core"/>
</dbReference>
<dbReference type="GO" id="GO:0003887">
    <property type="term" value="F:DNA-directed DNA polymerase activity"/>
    <property type="evidence" value="ECO:0007669"/>
    <property type="project" value="UniProtKB-EC"/>
</dbReference>
<dbReference type="InterPro" id="IPR039537">
    <property type="entry name" value="Retrotran_Ty1/copia-like"/>
</dbReference>
<dbReference type="GO" id="GO:0005634">
    <property type="term" value="C:nucleus"/>
    <property type="evidence" value="ECO:0007669"/>
    <property type="project" value="UniProtKB-ARBA"/>
</dbReference>
<dbReference type="InterPro" id="IPR013103">
    <property type="entry name" value="RVT_2"/>
</dbReference>
<protein>
    <recommendedName>
        <fullName evidence="9">Integrase catalytic domain-containing protein</fullName>
    </recommendedName>
</protein>
<accession>A0A9Q3IYQ0</accession>
<dbReference type="InterPro" id="IPR054722">
    <property type="entry name" value="PolX-like_BBD"/>
</dbReference>
<organism evidence="10 11">
    <name type="scientific">Austropuccinia psidii MF-1</name>
    <dbReference type="NCBI Taxonomy" id="1389203"/>
    <lineage>
        <taxon>Eukaryota</taxon>
        <taxon>Fungi</taxon>
        <taxon>Dikarya</taxon>
        <taxon>Basidiomycota</taxon>
        <taxon>Pucciniomycotina</taxon>
        <taxon>Pucciniomycetes</taxon>
        <taxon>Pucciniales</taxon>
        <taxon>Sphaerophragmiaceae</taxon>
        <taxon>Austropuccinia</taxon>
    </lineage>
</organism>
<dbReference type="GO" id="GO:0003723">
    <property type="term" value="F:RNA binding"/>
    <property type="evidence" value="ECO:0007669"/>
    <property type="project" value="UniProtKB-KW"/>
</dbReference>
<evidence type="ECO:0000313" key="10">
    <source>
        <dbReference type="EMBL" id="MBW0552386.1"/>
    </source>
</evidence>
<evidence type="ECO:0000256" key="3">
    <source>
        <dbReference type="ARBA" id="ARBA00022723"/>
    </source>
</evidence>
<dbReference type="Proteomes" id="UP000765509">
    <property type="component" value="Unassembled WGS sequence"/>
</dbReference>
<reference evidence="10" key="1">
    <citation type="submission" date="2021-03" db="EMBL/GenBank/DDBJ databases">
        <title>Draft genome sequence of rust myrtle Austropuccinia psidii MF-1, a brazilian biotype.</title>
        <authorList>
            <person name="Quecine M.C."/>
            <person name="Pachon D.M.R."/>
            <person name="Bonatelli M.L."/>
            <person name="Correr F.H."/>
            <person name="Franceschini L.M."/>
            <person name="Leite T.F."/>
            <person name="Margarido G.R.A."/>
            <person name="Almeida C.A."/>
            <person name="Ferrarezi J.A."/>
            <person name="Labate C.A."/>
        </authorList>
    </citation>
    <scope>NUCLEOTIDE SEQUENCE</scope>
    <source>
        <strain evidence="10">MF-1</strain>
    </source>
</reference>
<dbReference type="SUPFAM" id="SSF53098">
    <property type="entry name" value="Ribonuclease H-like"/>
    <property type="match status" value="1"/>
</dbReference>
<dbReference type="Pfam" id="PF25597">
    <property type="entry name" value="SH3_retrovirus"/>
    <property type="match status" value="1"/>
</dbReference>
<gene>
    <name evidence="10" type="ORF">O181_092101</name>
</gene>
<keyword evidence="2" id="KW-0645">Protease</keyword>
<comment type="catalytic activity">
    <reaction evidence="6">
        <text>DNA(n) + a 2'-deoxyribonucleoside 5'-triphosphate = DNA(n+1) + diphosphate</text>
        <dbReference type="Rhea" id="RHEA:22508"/>
        <dbReference type="Rhea" id="RHEA-COMP:17339"/>
        <dbReference type="Rhea" id="RHEA-COMP:17340"/>
        <dbReference type="ChEBI" id="CHEBI:33019"/>
        <dbReference type="ChEBI" id="CHEBI:61560"/>
        <dbReference type="ChEBI" id="CHEBI:173112"/>
        <dbReference type="EC" id="2.7.7.49"/>
    </reaction>
</comment>
<feature type="region of interest" description="Disordered" evidence="8">
    <location>
        <begin position="254"/>
        <end position="274"/>
    </location>
</feature>
<dbReference type="EMBL" id="AVOT02058517">
    <property type="protein sequence ID" value="MBW0552386.1"/>
    <property type="molecule type" value="Genomic_DNA"/>
</dbReference>
<feature type="non-terminal residue" evidence="10">
    <location>
        <position position="1"/>
    </location>
</feature>
<dbReference type="Pfam" id="PF00665">
    <property type="entry name" value="rve"/>
    <property type="match status" value="1"/>
</dbReference>
<dbReference type="InterPro" id="IPR036397">
    <property type="entry name" value="RNaseH_sf"/>
</dbReference>
<evidence type="ECO:0000256" key="2">
    <source>
        <dbReference type="ARBA" id="ARBA00022670"/>
    </source>
</evidence>
<comment type="caution">
    <text evidence="10">The sequence shown here is derived from an EMBL/GenBank/DDBJ whole genome shotgun (WGS) entry which is preliminary data.</text>
</comment>
<evidence type="ECO:0000313" key="11">
    <source>
        <dbReference type="Proteomes" id="UP000765509"/>
    </source>
</evidence>
<dbReference type="PANTHER" id="PTHR42648:SF18">
    <property type="entry name" value="RETROTRANSPOSON, UNCLASSIFIED-LIKE PROTEIN"/>
    <property type="match status" value="1"/>
</dbReference>
<dbReference type="GO" id="GO:0046872">
    <property type="term" value="F:metal ion binding"/>
    <property type="evidence" value="ECO:0007669"/>
    <property type="project" value="UniProtKB-KW"/>
</dbReference>
<name>A0A9Q3IYQ0_9BASI</name>
<keyword evidence="5" id="KW-0694">RNA-binding</keyword>
<keyword evidence="1" id="KW-0815">Transposition</keyword>
<evidence type="ECO:0000256" key="1">
    <source>
        <dbReference type="ARBA" id="ARBA00022578"/>
    </source>
</evidence>
<dbReference type="Pfam" id="PF22936">
    <property type="entry name" value="Pol_BBD"/>
    <property type="match status" value="1"/>
</dbReference>
<dbReference type="AlphaFoldDB" id="A0A9Q3IYQ0"/>
<evidence type="ECO:0000256" key="8">
    <source>
        <dbReference type="SAM" id="MobiDB-lite"/>
    </source>
</evidence>